<gene>
    <name evidence="8" type="ORF">DYI23_10220</name>
</gene>
<evidence type="ECO:0000256" key="6">
    <source>
        <dbReference type="ARBA" id="ARBA00025321"/>
    </source>
</evidence>
<dbReference type="EMBL" id="QTKU01000002">
    <property type="protein sequence ID" value="MBS8260593.1"/>
    <property type="molecule type" value="Genomic_DNA"/>
</dbReference>
<name>A0A944CCV4_9HYPH</name>
<keyword evidence="4" id="KW-1003">Cell membrane</keyword>
<comment type="caution">
    <text evidence="8">The sequence shown here is derived from an EMBL/GenBank/DDBJ whole genome shotgun (WGS) entry which is preliminary data.</text>
</comment>
<feature type="signal peptide" evidence="7">
    <location>
        <begin position="1"/>
        <end position="29"/>
    </location>
</feature>
<dbReference type="AlphaFoldDB" id="A0A944CCV4"/>
<evidence type="ECO:0000313" key="8">
    <source>
        <dbReference type="EMBL" id="MBS8260593.1"/>
    </source>
</evidence>
<sequence>MFRNNILKAAAVATIAVTSIAIGVGAASAGNYGYKNSYNNGYGYHKSSGYSKKSSRPFAHIKDHVWKQHVSWCHNRFKSYNSYNNTYQPYNGPRQHCWSPYISG</sequence>
<reference evidence="8" key="2">
    <citation type="journal article" date="2021" name="Microorganisms">
        <title>Bacterial Dimethylsulfoniopropionate Biosynthesis in the East China Sea.</title>
        <authorList>
            <person name="Liu J."/>
            <person name="Zhang Y."/>
            <person name="Liu J."/>
            <person name="Zhong H."/>
            <person name="Williams B.T."/>
            <person name="Zheng Y."/>
            <person name="Curson A.R.J."/>
            <person name="Sun C."/>
            <person name="Sun H."/>
            <person name="Song D."/>
            <person name="Wagner Mackenzie B."/>
            <person name="Bermejo Martinez A."/>
            <person name="Todd J.D."/>
            <person name="Zhang X.H."/>
        </authorList>
    </citation>
    <scope>NUCLEOTIDE SEQUENCE</scope>
    <source>
        <strain evidence="8">AESS21</strain>
    </source>
</reference>
<dbReference type="GO" id="GO:0016020">
    <property type="term" value="C:membrane"/>
    <property type="evidence" value="ECO:0007669"/>
    <property type="project" value="UniProtKB-SubCell"/>
</dbReference>
<comment type="subcellular location">
    <subcellularLocation>
        <location evidence="1">Membrane</location>
        <topology evidence="1">Single-pass membrane protein</topology>
    </subcellularLocation>
</comment>
<protein>
    <recommendedName>
        <fullName evidence="3">Lectin-like protein BA14k</fullName>
    </recommendedName>
</protein>
<organism evidence="8 9">
    <name type="scientific">Roseibium polysiphoniae</name>
    <dbReference type="NCBI Taxonomy" id="2571221"/>
    <lineage>
        <taxon>Bacteria</taxon>
        <taxon>Pseudomonadati</taxon>
        <taxon>Pseudomonadota</taxon>
        <taxon>Alphaproteobacteria</taxon>
        <taxon>Hyphomicrobiales</taxon>
        <taxon>Stappiaceae</taxon>
        <taxon>Roseibium</taxon>
    </lineage>
</organism>
<comment type="similarity">
    <text evidence="2">Belongs to the BA14k family.</text>
</comment>
<evidence type="ECO:0000256" key="7">
    <source>
        <dbReference type="SAM" id="SignalP"/>
    </source>
</evidence>
<comment type="function">
    <text evidence="6">Has immunoglobulin-binding and hemagglutination properties, and can bind to mannose. Essential for virulence. May be involved in LPS biosynthesis or polysaccharide transport.</text>
</comment>
<evidence type="ECO:0000256" key="1">
    <source>
        <dbReference type="ARBA" id="ARBA00004167"/>
    </source>
</evidence>
<proteinExistence type="inferred from homology"/>
<keyword evidence="5" id="KW-0430">Lectin</keyword>
<evidence type="ECO:0000256" key="3">
    <source>
        <dbReference type="ARBA" id="ARBA00020552"/>
    </source>
</evidence>
<dbReference type="GO" id="GO:0030246">
    <property type="term" value="F:carbohydrate binding"/>
    <property type="evidence" value="ECO:0007669"/>
    <property type="project" value="UniProtKB-KW"/>
</dbReference>
<evidence type="ECO:0000256" key="2">
    <source>
        <dbReference type="ARBA" id="ARBA00010270"/>
    </source>
</evidence>
<accession>A0A944CCV4</accession>
<evidence type="ECO:0000256" key="5">
    <source>
        <dbReference type="ARBA" id="ARBA00022734"/>
    </source>
</evidence>
<dbReference type="Pfam" id="PF07886">
    <property type="entry name" value="BA14K"/>
    <property type="match status" value="1"/>
</dbReference>
<reference evidence="8" key="1">
    <citation type="submission" date="2018-08" db="EMBL/GenBank/DDBJ databases">
        <authorList>
            <person name="Jin W."/>
            <person name="Wang H."/>
            <person name="Yang Y."/>
            <person name="Li M."/>
            <person name="Liu J."/>
        </authorList>
    </citation>
    <scope>NUCLEOTIDE SEQUENCE</scope>
    <source>
        <strain evidence="8">AESS21</strain>
    </source>
</reference>
<dbReference type="Proteomes" id="UP000705379">
    <property type="component" value="Unassembled WGS sequence"/>
</dbReference>
<evidence type="ECO:0000313" key="9">
    <source>
        <dbReference type="Proteomes" id="UP000705379"/>
    </source>
</evidence>
<evidence type="ECO:0000256" key="4">
    <source>
        <dbReference type="ARBA" id="ARBA00022475"/>
    </source>
</evidence>
<keyword evidence="4" id="KW-0472">Membrane</keyword>
<dbReference type="InterPro" id="IPR012413">
    <property type="entry name" value="BA14K"/>
</dbReference>
<keyword evidence="7" id="KW-0732">Signal</keyword>
<feature type="chain" id="PRO_5036922270" description="Lectin-like protein BA14k" evidence="7">
    <location>
        <begin position="30"/>
        <end position="104"/>
    </location>
</feature>